<accession>A0AAJ5ZL40</accession>
<sequence length="318" mass="33679">MAAEDARMKAGLKTAEDELNLIKNQVQQTLLDIREHILDATNPFSSIDDALTDEDEIEFGDDLMGGAGAAGAAGADGEGGEGGEGEDGEDGIDDLLDDDDDLEGDDAEDMEDEYLDDEDPGDEIIEEVPDDGYMGDEIIDDGMGGGASSDMGDAEEVFETEELVPDEDEGFELDEEPSEEELEAEAAEAAAAEAEANGTAIGPDGVAAAMVADFDVLTMAGLVRWVAVTTERLGPNRTEILLDAFEAAGRIAPSTRSVLHHLMALSEEDPSEIVPVREIVSAMVRMEGVLDADSGSDTSRLLSMLMDVDDDPMDRLLA</sequence>
<evidence type="ECO:0000313" key="3">
    <source>
        <dbReference type="EMBL" id="WFG40622.1"/>
    </source>
</evidence>
<keyword evidence="4" id="KW-1185">Reference proteome</keyword>
<proteinExistence type="predicted"/>
<reference evidence="3" key="2">
    <citation type="journal article" date="2023" name="Nat. Commun.">
        <title>Cultivation of marine bacteria of the SAR202 clade.</title>
        <authorList>
            <person name="Lim Y."/>
            <person name="Seo J.H."/>
            <person name="Giovannoni S.J."/>
            <person name="Kang I."/>
            <person name="Cho J.C."/>
        </authorList>
    </citation>
    <scope>NUCLEOTIDE SEQUENCE</scope>
    <source>
        <strain evidence="3">JH1073</strain>
    </source>
</reference>
<dbReference type="EMBL" id="CP046147">
    <property type="protein sequence ID" value="WFG40622.1"/>
    <property type="molecule type" value="Genomic_DNA"/>
</dbReference>
<feature type="compositionally biased region" description="Acidic residues" evidence="1">
    <location>
        <begin position="78"/>
        <end position="140"/>
    </location>
</feature>
<evidence type="ECO:0000313" key="4">
    <source>
        <dbReference type="Proteomes" id="UP001219901"/>
    </source>
</evidence>
<dbReference type="EMBL" id="WMBE01000002">
    <property type="protein sequence ID" value="MDG0866531.1"/>
    <property type="molecule type" value="Genomic_DNA"/>
</dbReference>
<feature type="region of interest" description="Disordered" evidence="1">
    <location>
        <begin position="58"/>
        <end position="151"/>
    </location>
</feature>
<name>A0AAJ5ZL40_9CHLR</name>
<reference evidence="4" key="3">
    <citation type="submission" date="2023-06" db="EMBL/GenBank/DDBJ databases">
        <title>Pangenomics reveal diversification of enzyme families and niche specialization in globally abundant SAR202 bacteria.</title>
        <authorList>
            <person name="Saw J.H.W."/>
        </authorList>
    </citation>
    <scope>NUCLEOTIDE SEQUENCE [LARGE SCALE GENOMIC DNA]</scope>
    <source>
        <strain evidence="4">JH1073</strain>
    </source>
</reference>
<dbReference type="Proteomes" id="UP001321249">
    <property type="component" value="Unassembled WGS sequence"/>
</dbReference>
<reference evidence="4 5" key="1">
    <citation type="submission" date="2019-11" db="EMBL/GenBank/DDBJ databases">
        <authorList>
            <person name="Cho J.-C."/>
        </authorList>
    </citation>
    <scope>NUCLEOTIDE SEQUENCE [LARGE SCALE GENOMIC DNA]</scope>
    <source>
        <strain evidence="3 4">JH1073</strain>
        <strain evidence="2 5">JH702</strain>
    </source>
</reference>
<evidence type="ECO:0000256" key="1">
    <source>
        <dbReference type="SAM" id="MobiDB-lite"/>
    </source>
</evidence>
<feature type="compositionally biased region" description="Gly residues" evidence="1">
    <location>
        <begin position="63"/>
        <end position="77"/>
    </location>
</feature>
<dbReference type="Proteomes" id="UP001219901">
    <property type="component" value="Chromosome"/>
</dbReference>
<evidence type="ECO:0000313" key="5">
    <source>
        <dbReference type="Proteomes" id="UP001321249"/>
    </source>
</evidence>
<gene>
    <name evidence="2" type="ORF">GKO46_05515</name>
    <name evidence="3" type="ORF">GKO48_13760</name>
</gene>
<organism evidence="3 4">
    <name type="scientific">Candidatus Lucifugimonas marina</name>
    <dbReference type="NCBI Taxonomy" id="3038979"/>
    <lineage>
        <taxon>Bacteria</taxon>
        <taxon>Bacillati</taxon>
        <taxon>Chloroflexota</taxon>
        <taxon>Dehalococcoidia</taxon>
        <taxon>SAR202 cluster</taxon>
        <taxon>Candidatus Lucifugimonadales</taxon>
        <taxon>Candidatus Lucifugimonadaceae</taxon>
        <taxon>Candidatus Lucifugimonas</taxon>
    </lineage>
</organism>
<dbReference type="RefSeq" id="WP_342824026.1">
    <property type="nucleotide sequence ID" value="NZ_CP046146.1"/>
</dbReference>
<evidence type="ECO:0000313" key="2">
    <source>
        <dbReference type="EMBL" id="MDG0866531.1"/>
    </source>
</evidence>
<protein>
    <submittedName>
        <fullName evidence="3">Uncharacterized protein</fullName>
    </submittedName>
</protein>
<dbReference type="AlphaFoldDB" id="A0AAJ5ZL40"/>